<name>A0A8G1EHS8_9EURY</name>
<gene>
    <name evidence="4" type="ORF">E2N92_13175</name>
</gene>
<dbReference type="GO" id="GO:0009166">
    <property type="term" value="P:nucleotide catabolic process"/>
    <property type="evidence" value="ECO:0007669"/>
    <property type="project" value="InterPro"/>
</dbReference>
<dbReference type="AlphaFoldDB" id="A0A8G1EHS8"/>
<keyword evidence="1" id="KW-0732">Signal</keyword>
<dbReference type="EMBL" id="CP037968">
    <property type="protein sequence ID" value="QYZ80312.1"/>
    <property type="molecule type" value="Genomic_DNA"/>
</dbReference>
<accession>A0A8G1EHS8</accession>
<dbReference type="PRINTS" id="PR01607">
    <property type="entry name" value="APYRASEFAMLY"/>
</dbReference>
<evidence type="ECO:0000259" key="2">
    <source>
        <dbReference type="Pfam" id="PF00149"/>
    </source>
</evidence>
<proteinExistence type="predicted"/>
<dbReference type="SUPFAM" id="SSF55816">
    <property type="entry name" value="5'-nucleotidase (syn. UDP-sugar hydrolase), C-terminal domain"/>
    <property type="match status" value="1"/>
</dbReference>
<sequence length="548" mass="58117">MKAVLLLLAVGLLTLSVYGAASLLSHEGPREIAIMTTADLHGHIFPYANDTGASVGGIERIASAKDAIAADVDGWMLLSAGDDLTGPLYATYGGEPELKAMSLAGYTAACPGNHEFDYGVAHYLNATRHAGFPLLSANLEIGDADLAAVIRPSTIVEVDGIRVGLFGLITPDLALITNPGPNVAVDPDYVGTARDEVKVLRDEGADIVVTLSHMGAACDEDLARQVEGIDLIVGGHDHTYVCESVDGPDGWTTLIVHDGSQGECLGVLRCTITDDGIEDWQWETVPMDESVGSDPAVREYLAPFREAMEKQEQEAIGESTVPIDAVKAHLRTREMPLGDLVADAWLAWFDKAEVAVVNSGGIRGDRVFPAGPITRGMLAEIFPFGNEVVVVSMNGTEVRRMFEMSASALGPDFEGIQESGFLQVGGVRVVIDPAMPAYAAVYDKKAVQEVRCEGSRVQSVLVWKDGAWVPVADEGVYTVLVNEYIAGGGDGYALFADIPEERKLRTGIKVIEAVEAYVRARSPLAPVTDGRFATSAGSGSFSSVVVPA</sequence>
<keyword evidence="5" id="KW-1185">Reference proteome</keyword>
<dbReference type="InterPro" id="IPR036907">
    <property type="entry name" value="5'-Nucleotdase_C_sf"/>
</dbReference>
<protein>
    <submittedName>
        <fullName evidence="4">Bifunctional metallophosphatase/5'-nucleotidase</fullName>
    </submittedName>
</protein>
<dbReference type="Gene3D" id="3.90.780.10">
    <property type="entry name" value="5'-Nucleotidase, C-terminal domain"/>
    <property type="match status" value="1"/>
</dbReference>
<dbReference type="InterPro" id="IPR004843">
    <property type="entry name" value="Calcineurin-like_PHP"/>
</dbReference>
<evidence type="ECO:0000256" key="1">
    <source>
        <dbReference type="ARBA" id="ARBA00022729"/>
    </source>
</evidence>
<dbReference type="Gene3D" id="3.60.21.10">
    <property type="match status" value="1"/>
</dbReference>
<organism evidence="4 5">
    <name type="scientific">Methanofollis formosanus</name>
    <dbReference type="NCBI Taxonomy" id="299308"/>
    <lineage>
        <taxon>Archaea</taxon>
        <taxon>Methanobacteriati</taxon>
        <taxon>Methanobacteriota</taxon>
        <taxon>Stenosarchaea group</taxon>
        <taxon>Methanomicrobia</taxon>
        <taxon>Methanomicrobiales</taxon>
        <taxon>Methanomicrobiaceae</taxon>
        <taxon>Methanofollis</taxon>
    </lineage>
</organism>
<evidence type="ECO:0000313" key="4">
    <source>
        <dbReference type="EMBL" id="QYZ80312.1"/>
    </source>
</evidence>
<feature type="domain" description="5'-Nucleotidase C-terminal" evidence="3">
    <location>
        <begin position="316"/>
        <end position="496"/>
    </location>
</feature>
<dbReference type="RefSeq" id="WP_220681623.1">
    <property type="nucleotide sequence ID" value="NZ_CP037968.1"/>
</dbReference>
<reference evidence="4" key="2">
    <citation type="submission" date="2019-03" db="EMBL/GenBank/DDBJ databases">
        <authorList>
            <person name="Chen S.-C."/>
            <person name="Wu S.-Y."/>
            <person name="Lai M.-C."/>
        </authorList>
    </citation>
    <scope>NUCLEOTIDE SEQUENCE</scope>
    <source>
        <strain evidence="4">ML15</strain>
    </source>
</reference>
<dbReference type="PANTHER" id="PTHR11575:SF24">
    <property type="entry name" value="5'-NUCLEOTIDASE"/>
    <property type="match status" value="1"/>
</dbReference>
<dbReference type="KEGG" id="mfk:E2N92_13175"/>
<dbReference type="GO" id="GO:0016787">
    <property type="term" value="F:hydrolase activity"/>
    <property type="evidence" value="ECO:0007669"/>
    <property type="project" value="InterPro"/>
</dbReference>
<dbReference type="Proteomes" id="UP000826709">
    <property type="component" value="Chromosome"/>
</dbReference>
<dbReference type="CDD" id="cd00845">
    <property type="entry name" value="MPP_UshA_N_like"/>
    <property type="match status" value="1"/>
</dbReference>
<reference evidence="4" key="1">
    <citation type="journal article" date="2005" name="Int. J. Syst. Evol. Microbiol.">
        <title>Methanofollis formosanus sp. nov., isolated from a fish pond.</title>
        <authorList>
            <person name="Wu S.Y."/>
            <person name="Chen S.C."/>
            <person name="Lai M.C."/>
        </authorList>
    </citation>
    <scope>NUCLEOTIDE SEQUENCE</scope>
    <source>
        <strain evidence="4">ML15</strain>
    </source>
</reference>
<dbReference type="Pfam" id="PF02872">
    <property type="entry name" value="5_nucleotid_C"/>
    <property type="match status" value="1"/>
</dbReference>
<dbReference type="OrthoDB" id="21342at2157"/>
<dbReference type="InterPro" id="IPR006179">
    <property type="entry name" value="5_nucleotidase/apyrase"/>
</dbReference>
<dbReference type="PANTHER" id="PTHR11575">
    <property type="entry name" value="5'-NUCLEOTIDASE-RELATED"/>
    <property type="match status" value="1"/>
</dbReference>
<dbReference type="InterPro" id="IPR008334">
    <property type="entry name" value="5'-Nucleotdase_C"/>
</dbReference>
<evidence type="ECO:0000313" key="5">
    <source>
        <dbReference type="Proteomes" id="UP000826709"/>
    </source>
</evidence>
<feature type="domain" description="Calcineurin-like phosphoesterase" evidence="2">
    <location>
        <begin position="34"/>
        <end position="240"/>
    </location>
</feature>
<dbReference type="Pfam" id="PF00149">
    <property type="entry name" value="Metallophos"/>
    <property type="match status" value="1"/>
</dbReference>
<evidence type="ECO:0000259" key="3">
    <source>
        <dbReference type="Pfam" id="PF02872"/>
    </source>
</evidence>
<dbReference type="InterPro" id="IPR029052">
    <property type="entry name" value="Metallo-depent_PP-like"/>
</dbReference>
<dbReference type="SUPFAM" id="SSF56300">
    <property type="entry name" value="Metallo-dependent phosphatases"/>
    <property type="match status" value="1"/>
</dbReference>